<dbReference type="InterPro" id="IPR002104">
    <property type="entry name" value="Integrase_catalytic"/>
</dbReference>
<protein>
    <submittedName>
        <fullName evidence="3">Integrase</fullName>
    </submittedName>
</protein>
<accession>A0A1B7L8H0</accession>
<keyword evidence="1" id="KW-0233">DNA recombination</keyword>
<dbReference type="InterPro" id="IPR013762">
    <property type="entry name" value="Integrase-like_cat_sf"/>
</dbReference>
<dbReference type="GO" id="GO:0003677">
    <property type="term" value="F:DNA binding"/>
    <property type="evidence" value="ECO:0007669"/>
    <property type="project" value="InterPro"/>
</dbReference>
<dbReference type="SUPFAM" id="SSF56349">
    <property type="entry name" value="DNA breaking-rejoining enzymes"/>
    <property type="match status" value="1"/>
</dbReference>
<dbReference type="GO" id="GO:0006310">
    <property type="term" value="P:DNA recombination"/>
    <property type="evidence" value="ECO:0007669"/>
    <property type="project" value="UniProtKB-KW"/>
</dbReference>
<gene>
    <name evidence="3" type="ORF">A9B99_02135</name>
</gene>
<dbReference type="Proteomes" id="UP000078225">
    <property type="component" value="Unassembled WGS sequence"/>
</dbReference>
<proteinExistence type="predicted"/>
<dbReference type="GO" id="GO:0015074">
    <property type="term" value="P:DNA integration"/>
    <property type="evidence" value="ECO:0007669"/>
    <property type="project" value="InterPro"/>
</dbReference>
<organism evidence="3 4">
    <name type="scientific">Mangrovibacter phragmitis</name>
    <dbReference type="NCBI Taxonomy" id="1691903"/>
    <lineage>
        <taxon>Bacteria</taxon>
        <taxon>Pseudomonadati</taxon>
        <taxon>Pseudomonadota</taxon>
        <taxon>Gammaproteobacteria</taxon>
        <taxon>Enterobacterales</taxon>
        <taxon>Enterobacteriaceae</taxon>
        <taxon>Mangrovibacter</taxon>
    </lineage>
</organism>
<evidence type="ECO:0000313" key="4">
    <source>
        <dbReference type="Proteomes" id="UP000078225"/>
    </source>
</evidence>
<name>A0A1B7L8H0_9ENTR</name>
<dbReference type="STRING" id="1691903.A9B99_02135"/>
<dbReference type="Gene3D" id="1.10.443.10">
    <property type="entry name" value="Intergrase catalytic core"/>
    <property type="match status" value="1"/>
</dbReference>
<evidence type="ECO:0000313" key="3">
    <source>
        <dbReference type="EMBL" id="OAT78550.1"/>
    </source>
</evidence>
<dbReference type="OrthoDB" id="8781634at2"/>
<dbReference type="Pfam" id="PF00589">
    <property type="entry name" value="Phage_integrase"/>
    <property type="match status" value="1"/>
</dbReference>
<feature type="domain" description="Tyr recombinase" evidence="2">
    <location>
        <begin position="45"/>
        <end position="112"/>
    </location>
</feature>
<evidence type="ECO:0000259" key="2">
    <source>
        <dbReference type="Pfam" id="PF00589"/>
    </source>
</evidence>
<dbReference type="EMBL" id="LYRP01000001">
    <property type="protein sequence ID" value="OAT78550.1"/>
    <property type="molecule type" value="Genomic_DNA"/>
</dbReference>
<dbReference type="AlphaFoldDB" id="A0A1B7L8H0"/>
<reference evidence="4" key="1">
    <citation type="submission" date="2016-05" db="EMBL/GenBank/DDBJ databases">
        <authorList>
            <person name="Behera P."/>
            <person name="Vaishampayan P."/>
            <person name="Singh N."/>
            <person name="Raina V."/>
            <person name="Suar M."/>
            <person name="Pattnaik A."/>
            <person name="Rastogi G."/>
        </authorList>
    </citation>
    <scope>NUCLEOTIDE SEQUENCE [LARGE SCALE GENOMIC DNA]</scope>
    <source>
        <strain evidence="4">MP23</strain>
    </source>
</reference>
<dbReference type="InterPro" id="IPR011010">
    <property type="entry name" value="DNA_brk_join_enz"/>
</dbReference>
<evidence type="ECO:0000256" key="1">
    <source>
        <dbReference type="ARBA" id="ARBA00023172"/>
    </source>
</evidence>
<comment type="caution">
    <text evidence="3">The sequence shown here is derived from an EMBL/GenBank/DDBJ whole genome shotgun (WGS) entry which is preliminary data.</text>
</comment>
<sequence>MLAIPLSLEISSTRLSSVIDRCRLVSRSAFLISSGIRKNSPDGSVHPDSLTKGFVKARNKSGILFNDNPPSFHEIRSLSGRLHEEQRGKDFAQKLFGHRSEKMTEKYLDVREKVFTLV</sequence>
<keyword evidence="4" id="KW-1185">Reference proteome</keyword>